<comment type="caution">
    <text evidence="4">The sequence shown here is derived from an EMBL/GenBank/DDBJ whole genome shotgun (WGS) entry which is preliminary data.</text>
</comment>
<evidence type="ECO:0000259" key="3">
    <source>
        <dbReference type="Pfam" id="PF25995"/>
    </source>
</evidence>
<dbReference type="STRING" id="52247.A0A4T0X5P2"/>
<protein>
    <recommendedName>
        <fullName evidence="3">STB6-like N-terminal domain-containing protein</fullName>
    </recommendedName>
</protein>
<proteinExistence type="predicted"/>
<feature type="compositionally biased region" description="Polar residues" evidence="2">
    <location>
        <begin position="608"/>
        <end position="619"/>
    </location>
</feature>
<dbReference type="AlphaFoldDB" id="A0A4T0X5P2"/>
<sequence>MQILSRTLNLKPSSNYLNHQVSVSDTESVHTPKTRRHSASSPWVHYTDFFKNKSFLIPDTVAFAKILPYFKATPGFSSKYKITLVELVGYEAYFVEQWISSREPNSLIVTYTGDQQDRILAYHVQSMLTNVKADTAALTPIDEWPTPFVTYLVKQLESPFCVATDTNMGYAFITNLAQLNPFLSLIEAKTGNITVDYELFVVNHNLRELGCGSRSAATTDEPSKSMELKFKSTFRIDHRVNINYAVISLIHVAQLCLYFFGLLDPIYCDGLYCDKTEIAVNQWWTVVSKVPLYTQIIKNRPPNFSSCDSIQAIIGFTSLCRYLLELGGNNFGVPKDLIEVKKMSASIKRFQKHLKISETAIFDVETVTRLFDWAQNIKASQNITKDLSKMKSLVKNTVLDLTSGKNLQSIAQNANISPFHVASNFESSRFINCQNMDDFKHIPLGRQLSYLLYHTGKPIDLQKNTLAMETINEAAAVTGNSNLLNGVRKLTNQLNIPSTETKPQQVTVKINGHDENVILSDEETHMDNHETGEEDDVASIANSYKKEADINKKLKRKFRIKLTTPMLSSDEEGNVKSGGNESSDDGEDIIGITSYRPNGKKNRDVFKSSRSGSIRNGSTDDTEAGDGFVMEGNKLSIAPRKHRGSSLSSHFRMPRKHNNDHVEDDTLISDSEYYQSTKSSRRNTQVINNPKEVNNIKCVYASPHVISTGEFSDSFASAKGDAAIEQINDFDSEYDYEQGFEYDYEVDGEKDLKSKSNKLEPYNHTTNSGIPSAVDVSQKYQENGESIDEEYTKFKKRLKRRHSIPMMPCEMNKYAIQMLSKDKQERNSNPEHRFWSRTNVLSNWDQLGNSNGTNLANNNSPVESDTVGLRRNRSLYGSISINTMESQMPSYRPVIIFSSPMTRKPLRRSTSFSTLENSFTFDGENSDVYGFEVSNKQFLTAEVLAMYYLKLQARYQLDLVRRTGYALKTLQDRARSINENFDFEQPVTSPVSISYSATRGEEVKAIAKYHELEDKIKNTSKDNARLKYELRLLLQKTKEVENNLKTLQDFKIRTLNSKIESMMCGVKMSGYYASKFQQLIGDDTKEQVKQNVEGEVYLTDGCINWKNLSWRKVYSNPRILIYLFFHMLLCTVLRRVDPRKVEERWKQIDKNQTVTMVIKSLYAPQTPTKTDDDDDVK</sequence>
<reference evidence="4 5" key="1">
    <citation type="journal article" date="2019" name="Front. Genet.">
        <title>Whole-Genome Sequencing of the Opportunistic Yeast Pathogen Candida inconspicua Uncovers Its Hybrid Origin.</title>
        <authorList>
            <person name="Mixao V."/>
            <person name="Hansen A.P."/>
            <person name="Saus E."/>
            <person name="Boekhout T."/>
            <person name="Lass-Florl C."/>
            <person name="Gabaldon T."/>
        </authorList>
    </citation>
    <scope>NUCLEOTIDE SEQUENCE [LARGE SCALE GENOMIC DNA]</scope>
    <source>
        <strain evidence="4 5">CBS 180</strain>
    </source>
</reference>
<dbReference type="InterPro" id="IPR059025">
    <property type="entry name" value="STB6_N"/>
</dbReference>
<dbReference type="Pfam" id="PF25995">
    <property type="entry name" value="STB6_N"/>
    <property type="match status" value="1"/>
</dbReference>
<accession>A0A4T0X5P2</accession>
<keyword evidence="1" id="KW-0175">Coiled coil</keyword>
<dbReference type="PANTHER" id="PTHR31011">
    <property type="entry name" value="PROTEIN STB2-RELATED"/>
    <property type="match status" value="1"/>
</dbReference>
<dbReference type="OrthoDB" id="19806at2759"/>
<evidence type="ECO:0000313" key="4">
    <source>
        <dbReference type="EMBL" id="TID30796.1"/>
    </source>
</evidence>
<name>A0A4T0X5P2_9ASCO</name>
<dbReference type="GO" id="GO:0070822">
    <property type="term" value="C:Sin3-type complex"/>
    <property type="evidence" value="ECO:0007669"/>
    <property type="project" value="TreeGrafter"/>
</dbReference>
<evidence type="ECO:0000313" key="5">
    <source>
        <dbReference type="Proteomes" id="UP000307173"/>
    </source>
</evidence>
<feature type="coiled-coil region" evidence="1">
    <location>
        <begin position="1009"/>
        <end position="1043"/>
    </location>
</feature>
<dbReference type="EMBL" id="SELW01000121">
    <property type="protein sequence ID" value="TID30796.1"/>
    <property type="molecule type" value="Genomic_DNA"/>
</dbReference>
<dbReference type="PANTHER" id="PTHR31011:SF2">
    <property type="entry name" value="PROTEIN STB2-RELATED"/>
    <property type="match status" value="1"/>
</dbReference>
<evidence type="ECO:0000256" key="2">
    <source>
        <dbReference type="SAM" id="MobiDB-lite"/>
    </source>
</evidence>
<feature type="domain" description="STB6-like N-terminal" evidence="3">
    <location>
        <begin position="54"/>
        <end position="209"/>
    </location>
</feature>
<evidence type="ECO:0000256" key="1">
    <source>
        <dbReference type="SAM" id="Coils"/>
    </source>
</evidence>
<organism evidence="4 5">
    <name type="scientific">Pichia inconspicua</name>
    <dbReference type="NCBI Taxonomy" id="52247"/>
    <lineage>
        <taxon>Eukaryota</taxon>
        <taxon>Fungi</taxon>
        <taxon>Dikarya</taxon>
        <taxon>Ascomycota</taxon>
        <taxon>Saccharomycotina</taxon>
        <taxon>Pichiomycetes</taxon>
        <taxon>Pichiales</taxon>
        <taxon>Pichiaceae</taxon>
        <taxon>Pichia</taxon>
    </lineage>
</organism>
<dbReference type="InterPro" id="IPR038919">
    <property type="entry name" value="STB2/STB2"/>
</dbReference>
<dbReference type="Proteomes" id="UP000307173">
    <property type="component" value="Unassembled WGS sequence"/>
</dbReference>
<keyword evidence="5" id="KW-1185">Reference proteome</keyword>
<feature type="region of interest" description="Disordered" evidence="2">
    <location>
        <begin position="568"/>
        <end position="664"/>
    </location>
</feature>
<gene>
    <name evidence="4" type="ORF">CANINC_000712</name>
</gene>